<dbReference type="AlphaFoldDB" id="B9M5G6"/>
<dbReference type="RefSeq" id="WP_012648453.1">
    <property type="nucleotide sequence ID" value="NC_011979.1"/>
</dbReference>
<organism evidence="1 2">
    <name type="scientific">Geotalea daltonii (strain DSM 22248 / JCM 15807 / FRC-32)</name>
    <name type="common">Geobacter daltonii</name>
    <dbReference type="NCBI Taxonomy" id="316067"/>
    <lineage>
        <taxon>Bacteria</taxon>
        <taxon>Pseudomonadati</taxon>
        <taxon>Thermodesulfobacteriota</taxon>
        <taxon>Desulfuromonadia</taxon>
        <taxon>Geobacterales</taxon>
        <taxon>Geobacteraceae</taxon>
        <taxon>Geotalea</taxon>
    </lineage>
</organism>
<dbReference type="Pfam" id="PF13646">
    <property type="entry name" value="HEAT_2"/>
    <property type="match status" value="4"/>
</dbReference>
<dbReference type="Proteomes" id="UP000007721">
    <property type="component" value="Chromosome"/>
</dbReference>
<dbReference type="PANTHER" id="PTHR12697">
    <property type="entry name" value="PBS LYASE HEAT-LIKE PROTEIN"/>
    <property type="match status" value="1"/>
</dbReference>
<dbReference type="SMART" id="SM00185">
    <property type="entry name" value="ARM"/>
    <property type="match status" value="6"/>
</dbReference>
<accession>B9M5G6</accession>
<sequence>MAKPLEGKKPIDSCMADKSVEDLLLLVGDQDLGFRAEAMDQALSIGFPEIYPVLESAVRNDGNADLRNGAMEVLVRFGRQAVPALIALLRDADEEVRNFSAVMLGDIASREALYPLIEALRDPDINVSHAAAEALGKIGDDAALLPLIQLLEGDFWLQYPAVVAMGEMADSRAVPHLIPLLDHELLMDPVLKALGKIGDARALPHLLKVLCDDPEKHIAAAAGAIVAVVEKGGAVAKDYLVSSITRRGIENLLRHLSSGNGDGKGAAVALLGLVGEKAAIPTLLRLLEEHDYEEVVKKAITGMASAATTLEEGLLRNSQKVQAVVLCLLRNLNGKVSVDHLLSLFHQGSPEVQLEVLASLAGTTEPEVFKLAESMLENGSTANSMTDMAAKVISRFSPDRISPLCNHLFQSADLQQRMVAALVSGYAEADIFTDHLSGLFDDREVLVRLEAVKAAGKWKKKEFLSLLVSALSDEEELVRREALFSLTEYGEAMPVNHILEQLGRQDERLDYEIIMAMGRIGRTEAEMTLVDYLADGGISTRLEFAVIEALGKIGSRKGGGWQTLSRYLGHGDPDIRRLAVQALASIAAGEFVEEIAEATQDRHWSVRAAALQGLGRSGSDSAIPFIAAALKDPDIMVKKNAVSALAETGNCLAVPELAKCLADPELVKYASEALYELGSAHLSQLHALAGGNEPLLLRQGVLSVIGKFDDEQSMGVLADLVKNDPVEEIRTAASHALVLRGGRA</sequence>
<name>B9M5G6_GEODF</name>
<evidence type="ECO:0000313" key="1">
    <source>
        <dbReference type="EMBL" id="ACM21725.1"/>
    </source>
</evidence>
<dbReference type="Pfam" id="PF03130">
    <property type="entry name" value="HEAT_PBS"/>
    <property type="match status" value="2"/>
</dbReference>
<dbReference type="eggNOG" id="COG1413">
    <property type="taxonomic scope" value="Bacteria"/>
</dbReference>
<dbReference type="GO" id="GO:0016491">
    <property type="term" value="F:oxidoreductase activity"/>
    <property type="evidence" value="ECO:0007669"/>
    <property type="project" value="TreeGrafter"/>
</dbReference>
<dbReference type="InterPro" id="IPR000225">
    <property type="entry name" value="Armadillo"/>
</dbReference>
<keyword evidence="2" id="KW-1185">Reference proteome</keyword>
<dbReference type="InterPro" id="IPR016024">
    <property type="entry name" value="ARM-type_fold"/>
</dbReference>
<dbReference type="EMBL" id="CP001390">
    <property type="protein sequence ID" value="ACM21725.1"/>
    <property type="molecule type" value="Genomic_DNA"/>
</dbReference>
<protein>
    <submittedName>
        <fullName evidence="1">HEAT-like repeat-containing protein</fullName>
    </submittedName>
</protein>
<dbReference type="KEGG" id="geo:Geob_3382"/>
<reference evidence="1 2" key="1">
    <citation type="submission" date="2009-01" db="EMBL/GenBank/DDBJ databases">
        <title>Complete sequence of Geobacter sp. FRC-32.</title>
        <authorList>
            <consortium name="US DOE Joint Genome Institute"/>
            <person name="Lucas S."/>
            <person name="Copeland A."/>
            <person name="Lapidus A."/>
            <person name="Glavina del Rio T."/>
            <person name="Dalin E."/>
            <person name="Tice H."/>
            <person name="Bruce D."/>
            <person name="Goodwin L."/>
            <person name="Pitluck S."/>
            <person name="Saunders E."/>
            <person name="Brettin T."/>
            <person name="Detter J.C."/>
            <person name="Han C."/>
            <person name="Larimer F."/>
            <person name="Land M."/>
            <person name="Hauser L."/>
            <person name="Kyrpides N."/>
            <person name="Ovchinnikova G."/>
            <person name="Kostka J."/>
            <person name="Richardson P."/>
        </authorList>
    </citation>
    <scope>NUCLEOTIDE SEQUENCE [LARGE SCALE GENOMIC DNA]</scope>
    <source>
        <strain evidence="2">DSM 22248 / JCM 15807 / FRC-32</strain>
    </source>
</reference>
<dbReference type="HOGENOM" id="CLU_014447_0_0_7"/>
<dbReference type="InterPro" id="IPR011989">
    <property type="entry name" value="ARM-like"/>
</dbReference>
<dbReference type="SMART" id="SM00567">
    <property type="entry name" value="EZ_HEAT"/>
    <property type="match status" value="14"/>
</dbReference>
<dbReference type="InterPro" id="IPR004155">
    <property type="entry name" value="PBS_lyase_HEAT"/>
</dbReference>
<dbReference type="SUPFAM" id="SSF48371">
    <property type="entry name" value="ARM repeat"/>
    <property type="match status" value="1"/>
</dbReference>
<dbReference type="PANTHER" id="PTHR12697:SF5">
    <property type="entry name" value="DEOXYHYPUSINE HYDROXYLASE"/>
    <property type="match status" value="1"/>
</dbReference>
<dbReference type="STRING" id="316067.Geob_3382"/>
<evidence type="ECO:0000313" key="2">
    <source>
        <dbReference type="Proteomes" id="UP000007721"/>
    </source>
</evidence>
<gene>
    <name evidence="1" type="ordered locus">Geob_3382</name>
</gene>
<dbReference type="Gene3D" id="1.25.10.10">
    <property type="entry name" value="Leucine-rich Repeat Variant"/>
    <property type="match status" value="5"/>
</dbReference>
<proteinExistence type="predicted"/>